<feature type="compositionally biased region" description="Polar residues" evidence="1">
    <location>
        <begin position="161"/>
        <end position="174"/>
    </location>
</feature>
<keyword evidence="3" id="KW-1185">Reference proteome</keyword>
<evidence type="ECO:0000256" key="1">
    <source>
        <dbReference type="SAM" id="MobiDB-lite"/>
    </source>
</evidence>
<organism evidence="2 3">
    <name type="scientific">Bionectria ochroleuca</name>
    <name type="common">Gliocladium roseum</name>
    <dbReference type="NCBI Taxonomy" id="29856"/>
    <lineage>
        <taxon>Eukaryota</taxon>
        <taxon>Fungi</taxon>
        <taxon>Dikarya</taxon>
        <taxon>Ascomycota</taxon>
        <taxon>Pezizomycotina</taxon>
        <taxon>Sordariomycetes</taxon>
        <taxon>Hypocreomycetidae</taxon>
        <taxon>Hypocreales</taxon>
        <taxon>Bionectriaceae</taxon>
        <taxon>Clonostachys</taxon>
    </lineage>
</organism>
<evidence type="ECO:0000313" key="2">
    <source>
        <dbReference type="EMBL" id="VUC27861.1"/>
    </source>
</evidence>
<dbReference type="Proteomes" id="UP000766486">
    <property type="component" value="Unassembled WGS sequence"/>
</dbReference>
<proteinExistence type="predicted"/>
<feature type="compositionally biased region" description="Polar residues" evidence="1">
    <location>
        <begin position="185"/>
        <end position="196"/>
    </location>
</feature>
<feature type="region of interest" description="Disordered" evidence="1">
    <location>
        <begin position="133"/>
        <end position="232"/>
    </location>
</feature>
<reference evidence="2 3" key="1">
    <citation type="submission" date="2019-06" db="EMBL/GenBank/DDBJ databases">
        <authorList>
            <person name="Broberg M."/>
        </authorList>
    </citation>
    <scope>NUCLEOTIDE SEQUENCE [LARGE SCALE GENOMIC DNA]</scope>
</reference>
<sequence>MSWEHAPPSLPFQPPRSTTSIGDLLFELKHAQKIGDRRPTTQGSLLNKRINDYQKVFYTQHGIHGRDLFDLQVDEHRSGLMEMAHSFLLQHGSTFWPADASHYNHKPGLVVDRDREEIQSTLAQIFYKKNLPRSKNASNRESDIQPSQPLDAEPKPLQEIEVTNNPSTPDTDTATHVEVYGNGPGSASGSVGTSHASPGRGFQRSWAPSGSTASRTPSIVPEPEASSSGSWTLRLAGNFTVSFSMVRDSRPLEY</sequence>
<name>A0ABY6U9V4_BIOOC</name>
<accession>A0ABY6U9V4</accession>
<gene>
    <name evidence="2" type="ORF">CLO192961_LOCUS221672</name>
</gene>
<protein>
    <submittedName>
        <fullName evidence="2">Uncharacterized protein</fullName>
    </submittedName>
</protein>
<comment type="caution">
    <text evidence="2">The sequence shown here is derived from an EMBL/GenBank/DDBJ whole genome shotgun (WGS) entry which is preliminary data.</text>
</comment>
<evidence type="ECO:0000313" key="3">
    <source>
        <dbReference type="Proteomes" id="UP000766486"/>
    </source>
</evidence>
<feature type="compositionally biased region" description="Polar residues" evidence="1">
    <location>
        <begin position="206"/>
        <end position="217"/>
    </location>
</feature>
<dbReference type="EMBL" id="CABFNS010000776">
    <property type="protein sequence ID" value="VUC27861.1"/>
    <property type="molecule type" value="Genomic_DNA"/>
</dbReference>